<protein>
    <submittedName>
        <fullName evidence="1">Uncharacterized protein</fullName>
    </submittedName>
</protein>
<name>A0ABT0ZE91_9ACTN</name>
<keyword evidence="2" id="KW-1185">Reference proteome</keyword>
<dbReference type="EMBL" id="JAMWMR010000010">
    <property type="protein sequence ID" value="MCN9241888.1"/>
    <property type="molecule type" value="Genomic_DNA"/>
</dbReference>
<dbReference type="Proteomes" id="UP001523219">
    <property type="component" value="Unassembled WGS sequence"/>
</dbReference>
<sequence>MASASFRAAPGNGLADGVCGFCGVLPGLFAGQVQQTAADGTLLADRPDSPPLTILRTWLAAWEDAGRPAPEAYSPELVRSEGVGETGWRLRLAVHGFQTDEYRLPTRR</sequence>
<comment type="caution">
    <text evidence="1">The sequence shown here is derived from an EMBL/GenBank/DDBJ whole genome shotgun (WGS) entry which is preliminary data.</text>
</comment>
<evidence type="ECO:0000313" key="1">
    <source>
        <dbReference type="EMBL" id="MCN9241888.1"/>
    </source>
</evidence>
<organism evidence="1 2">
    <name type="scientific">Streptomyces macrolidinus</name>
    <dbReference type="NCBI Taxonomy" id="2952607"/>
    <lineage>
        <taxon>Bacteria</taxon>
        <taxon>Bacillati</taxon>
        <taxon>Actinomycetota</taxon>
        <taxon>Actinomycetes</taxon>
        <taxon>Kitasatosporales</taxon>
        <taxon>Streptomycetaceae</taxon>
        <taxon>Streptomyces</taxon>
    </lineage>
</organism>
<reference evidence="1 2" key="1">
    <citation type="submission" date="2022-05" db="EMBL/GenBank/DDBJ databases">
        <title>Streptomyces sp. nov. RY43-2 isolated from soil of a peat swamp forest.</title>
        <authorList>
            <person name="Kanchanasin P."/>
            <person name="Tanasupawat S."/>
            <person name="Phongsopitanun W."/>
        </authorList>
    </citation>
    <scope>NUCLEOTIDE SEQUENCE [LARGE SCALE GENOMIC DNA]</scope>
    <source>
        <strain evidence="1 2">RY43-2</strain>
    </source>
</reference>
<accession>A0ABT0ZE91</accession>
<proteinExistence type="predicted"/>
<evidence type="ECO:0000313" key="2">
    <source>
        <dbReference type="Proteomes" id="UP001523219"/>
    </source>
</evidence>
<gene>
    <name evidence="1" type="ORF">NGF19_13985</name>
</gene>
<dbReference type="RefSeq" id="WP_252425322.1">
    <property type="nucleotide sequence ID" value="NZ_JAMWMR010000010.1"/>
</dbReference>